<name>A0A0F9PSC8_9ZZZZ</name>
<sequence>MKLKDITFEDDEVCICPKCKIPLTFKAWTTTKDLSPIGDIIFLLFTPKSWIKGYLYQCDKCKHTYETKQVPP</sequence>
<reference evidence="1" key="1">
    <citation type="journal article" date="2015" name="Nature">
        <title>Complex archaea that bridge the gap between prokaryotes and eukaryotes.</title>
        <authorList>
            <person name="Spang A."/>
            <person name="Saw J.H."/>
            <person name="Jorgensen S.L."/>
            <person name="Zaremba-Niedzwiedzka K."/>
            <person name="Martijn J."/>
            <person name="Lind A.E."/>
            <person name="van Eijk R."/>
            <person name="Schleper C."/>
            <person name="Guy L."/>
            <person name="Ettema T.J."/>
        </authorList>
    </citation>
    <scope>NUCLEOTIDE SEQUENCE</scope>
</reference>
<proteinExistence type="predicted"/>
<evidence type="ECO:0000313" key="1">
    <source>
        <dbReference type="EMBL" id="KKN27612.1"/>
    </source>
</evidence>
<dbReference type="AlphaFoldDB" id="A0A0F9PSC8"/>
<comment type="caution">
    <text evidence="1">The sequence shown here is derived from an EMBL/GenBank/DDBJ whole genome shotgun (WGS) entry which is preliminary data.</text>
</comment>
<protein>
    <submittedName>
        <fullName evidence="1">Uncharacterized protein</fullName>
    </submittedName>
</protein>
<accession>A0A0F9PSC8</accession>
<dbReference type="EMBL" id="LAZR01002622">
    <property type="protein sequence ID" value="KKN27612.1"/>
    <property type="molecule type" value="Genomic_DNA"/>
</dbReference>
<organism evidence="1">
    <name type="scientific">marine sediment metagenome</name>
    <dbReference type="NCBI Taxonomy" id="412755"/>
    <lineage>
        <taxon>unclassified sequences</taxon>
        <taxon>metagenomes</taxon>
        <taxon>ecological metagenomes</taxon>
    </lineage>
</organism>
<gene>
    <name evidence="1" type="ORF">LCGC14_0862990</name>
</gene>